<keyword evidence="3" id="KW-1185">Reference proteome</keyword>
<gene>
    <name evidence="2" type="ORF">ABR189_16210</name>
</gene>
<dbReference type="PROSITE" id="PS51257">
    <property type="entry name" value="PROKAR_LIPOPROTEIN"/>
    <property type="match status" value="1"/>
</dbReference>
<dbReference type="EMBL" id="JBEXAC010000002">
    <property type="protein sequence ID" value="MET6998930.1"/>
    <property type="molecule type" value="Genomic_DNA"/>
</dbReference>
<evidence type="ECO:0000313" key="2">
    <source>
        <dbReference type="EMBL" id="MET6998930.1"/>
    </source>
</evidence>
<dbReference type="Proteomes" id="UP001549749">
    <property type="component" value="Unassembled WGS sequence"/>
</dbReference>
<proteinExistence type="predicted"/>
<evidence type="ECO:0000313" key="3">
    <source>
        <dbReference type="Proteomes" id="UP001549749"/>
    </source>
</evidence>
<organism evidence="2 3">
    <name type="scientific">Chitinophaga defluvii</name>
    <dbReference type="NCBI Taxonomy" id="3163343"/>
    <lineage>
        <taxon>Bacteria</taxon>
        <taxon>Pseudomonadati</taxon>
        <taxon>Bacteroidota</taxon>
        <taxon>Chitinophagia</taxon>
        <taxon>Chitinophagales</taxon>
        <taxon>Chitinophagaceae</taxon>
        <taxon>Chitinophaga</taxon>
    </lineage>
</organism>
<evidence type="ECO:0000256" key="1">
    <source>
        <dbReference type="SAM" id="MobiDB-lite"/>
    </source>
</evidence>
<dbReference type="RefSeq" id="WP_354661497.1">
    <property type="nucleotide sequence ID" value="NZ_JBEXAC010000002.1"/>
</dbReference>
<accession>A0ABV2T9C8</accession>
<feature type="region of interest" description="Disordered" evidence="1">
    <location>
        <begin position="27"/>
        <end position="67"/>
    </location>
</feature>
<reference evidence="2 3" key="1">
    <citation type="submission" date="2024-06" db="EMBL/GenBank/DDBJ databases">
        <title>Chitinophaga defluvii sp. nov., isolated from municipal sewage.</title>
        <authorList>
            <person name="Zhang L."/>
        </authorList>
    </citation>
    <scope>NUCLEOTIDE SEQUENCE [LARGE SCALE GENOMIC DNA]</scope>
    <source>
        <strain evidence="2 3">H8</strain>
    </source>
</reference>
<protein>
    <recommendedName>
        <fullName evidence="4">Quinol oxidase subunit 4</fullName>
    </recommendedName>
</protein>
<evidence type="ECO:0008006" key="4">
    <source>
        <dbReference type="Google" id="ProtNLM"/>
    </source>
</evidence>
<name>A0ABV2T9C8_9BACT</name>
<sequence length="67" mass="7265">MRTRDNCIILTALITGIFLSGCVSTHQGGNPHGMPPGQAKKVYGTKSAKPFAPGQQKKVKNYNDYND</sequence>
<comment type="caution">
    <text evidence="2">The sequence shown here is derived from an EMBL/GenBank/DDBJ whole genome shotgun (WGS) entry which is preliminary data.</text>
</comment>